<comment type="similarity">
    <text evidence="2 8">Belongs to the glycosyl hydrolase 17 family.</text>
</comment>
<evidence type="ECO:0000256" key="6">
    <source>
        <dbReference type="ARBA" id="ARBA00033335"/>
    </source>
</evidence>
<comment type="caution">
    <text evidence="12">The sequence shown here is derived from an EMBL/GenBank/DDBJ whole genome shotgun (WGS) entry which is preliminary data.</text>
</comment>
<evidence type="ECO:0000256" key="10">
    <source>
        <dbReference type="SAM" id="Phobius"/>
    </source>
</evidence>
<dbReference type="EMBL" id="JXTC01000120">
    <property type="protein sequence ID" value="PON87182.1"/>
    <property type="molecule type" value="Genomic_DNA"/>
</dbReference>
<keyword evidence="10" id="KW-0472">Membrane</keyword>
<accession>A0A2P5ENV3</accession>
<sequence length="395" mass="43180">MSFHYSFSLSLTHSLLLLLLLSPLAGATSLPLIGATYSAATAGTHAHPPSPVRIAAAAASLGLSSVRLDHPEPATVRAFLYSNTTLLLSVPNPLVPAMAANRSSALQWLYALVVPFFPRARITTISVGNDLLEALPEHSSSLLPAMENLHLALRDLGIRTISVSTTFSFVNVVASFFPPSAAQFREPALGNVISPLLQFLRDTNSSFLINVYPYNVYRTHGEIPIGYALFQGFDFGFREDVVTGVRYRNLFDVMVDAVICAMAVSGHENIPVIVTETGWPSSSGDATEVDANPAYAELYIRGLVKYLKSGAGTPLRKEGVAEAYIYELFDKEEKQGNGMEMVTMAKQNRSWGILYPNMTKKYDIDFSGSIRVYVGRFDWLVILVGSLVFFALFHV</sequence>
<evidence type="ECO:0000256" key="8">
    <source>
        <dbReference type="RuleBase" id="RU004335"/>
    </source>
</evidence>
<dbReference type="Gene3D" id="3.20.20.80">
    <property type="entry name" value="Glycosidases"/>
    <property type="match status" value="1"/>
</dbReference>
<evidence type="ECO:0000256" key="2">
    <source>
        <dbReference type="ARBA" id="ARBA00008773"/>
    </source>
</evidence>
<comment type="catalytic activity">
    <reaction evidence="1">
        <text>Hydrolysis of (1-&gt;3)-beta-D-glucosidic linkages in (1-&gt;3)-beta-D-glucans.</text>
        <dbReference type="EC" id="3.2.1.39"/>
    </reaction>
</comment>
<evidence type="ECO:0000256" key="3">
    <source>
        <dbReference type="ARBA" id="ARBA00012780"/>
    </source>
</evidence>
<keyword evidence="5 9" id="KW-0326">Glycosidase</keyword>
<keyword evidence="10" id="KW-1133">Transmembrane helix</keyword>
<feature type="chain" id="PRO_5015127319" description="glucan endo-1,3-beta-D-glucosidase" evidence="11">
    <location>
        <begin position="28"/>
        <end position="395"/>
    </location>
</feature>
<name>A0A2P5ENV3_TREOI</name>
<evidence type="ECO:0000313" key="12">
    <source>
        <dbReference type="EMBL" id="PON87182.1"/>
    </source>
</evidence>
<proteinExistence type="inferred from homology"/>
<dbReference type="EC" id="3.2.1.39" evidence="3"/>
<feature type="transmembrane region" description="Helical" evidence="10">
    <location>
        <begin position="373"/>
        <end position="393"/>
    </location>
</feature>
<evidence type="ECO:0000256" key="5">
    <source>
        <dbReference type="ARBA" id="ARBA00023295"/>
    </source>
</evidence>
<evidence type="ECO:0000256" key="11">
    <source>
        <dbReference type="SAM" id="SignalP"/>
    </source>
</evidence>
<reference evidence="13" key="1">
    <citation type="submission" date="2016-06" db="EMBL/GenBank/DDBJ databases">
        <title>Parallel loss of symbiosis genes in relatives of nitrogen-fixing non-legume Parasponia.</title>
        <authorList>
            <person name="Van Velzen R."/>
            <person name="Holmer R."/>
            <person name="Bu F."/>
            <person name="Rutten L."/>
            <person name="Van Zeijl A."/>
            <person name="Liu W."/>
            <person name="Santuari L."/>
            <person name="Cao Q."/>
            <person name="Sharma T."/>
            <person name="Shen D."/>
            <person name="Roswanjaya Y."/>
            <person name="Wardhani T."/>
            <person name="Kalhor M.S."/>
            <person name="Jansen J."/>
            <person name="Van den Hoogen J."/>
            <person name="Gungor B."/>
            <person name="Hartog M."/>
            <person name="Hontelez J."/>
            <person name="Verver J."/>
            <person name="Yang W.-C."/>
            <person name="Schijlen E."/>
            <person name="Repin R."/>
            <person name="Schilthuizen M."/>
            <person name="Schranz E."/>
            <person name="Heidstra R."/>
            <person name="Miyata K."/>
            <person name="Fedorova E."/>
            <person name="Kohlen W."/>
            <person name="Bisseling T."/>
            <person name="Smit S."/>
            <person name="Geurts R."/>
        </authorList>
    </citation>
    <scope>NUCLEOTIDE SEQUENCE [LARGE SCALE GENOMIC DNA]</scope>
    <source>
        <strain evidence="13">cv. RG33-2</strain>
    </source>
</reference>
<dbReference type="SUPFAM" id="SSF51445">
    <property type="entry name" value="(Trans)glycosidases"/>
    <property type="match status" value="1"/>
</dbReference>
<dbReference type="PROSITE" id="PS00587">
    <property type="entry name" value="GLYCOSYL_HYDROL_F17"/>
    <property type="match status" value="1"/>
</dbReference>
<evidence type="ECO:0000256" key="9">
    <source>
        <dbReference type="RuleBase" id="RU004336"/>
    </source>
</evidence>
<dbReference type="GO" id="GO:0005975">
    <property type="term" value="P:carbohydrate metabolic process"/>
    <property type="evidence" value="ECO:0007669"/>
    <property type="project" value="InterPro"/>
</dbReference>
<keyword evidence="11" id="KW-0732">Signal</keyword>
<organism evidence="12 13">
    <name type="scientific">Trema orientale</name>
    <name type="common">Charcoal tree</name>
    <name type="synonym">Celtis orientalis</name>
    <dbReference type="NCBI Taxonomy" id="63057"/>
    <lineage>
        <taxon>Eukaryota</taxon>
        <taxon>Viridiplantae</taxon>
        <taxon>Streptophyta</taxon>
        <taxon>Embryophyta</taxon>
        <taxon>Tracheophyta</taxon>
        <taxon>Spermatophyta</taxon>
        <taxon>Magnoliopsida</taxon>
        <taxon>eudicotyledons</taxon>
        <taxon>Gunneridae</taxon>
        <taxon>Pentapetalae</taxon>
        <taxon>rosids</taxon>
        <taxon>fabids</taxon>
        <taxon>Rosales</taxon>
        <taxon>Cannabaceae</taxon>
        <taxon>Trema</taxon>
    </lineage>
</organism>
<dbReference type="AlphaFoldDB" id="A0A2P5ENV3"/>
<keyword evidence="4 9" id="KW-0378">Hydrolase</keyword>
<keyword evidence="10" id="KW-0812">Transmembrane</keyword>
<evidence type="ECO:0000313" key="13">
    <source>
        <dbReference type="Proteomes" id="UP000237000"/>
    </source>
</evidence>
<dbReference type="InParanoid" id="A0A2P5ENV3"/>
<evidence type="ECO:0000256" key="4">
    <source>
        <dbReference type="ARBA" id="ARBA00022801"/>
    </source>
</evidence>
<dbReference type="InterPro" id="IPR000490">
    <property type="entry name" value="Glyco_hydro_17"/>
</dbReference>
<dbReference type="InterPro" id="IPR017853">
    <property type="entry name" value="GH"/>
</dbReference>
<dbReference type="Proteomes" id="UP000237000">
    <property type="component" value="Unassembled WGS sequence"/>
</dbReference>
<protein>
    <recommendedName>
        <fullName evidence="3">glucan endo-1,3-beta-D-glucosidase</fullName>
        <ecNumber evidence="3">3.2.1.39</ecNumber>
    </recommendedName>
    <alternativeName>
        <fullName evidence="6">(1-&gt;3)-beta-glucan endohydrolase</fullName>
    </alternativeName>
    <alternativeName>
        <fullName evidence="7">Beta-1,3-endoglucanase</fullName>
    </alternativeName>
</protein>
<feature type="signal peptide" evidence="11">
    <location>
        <begin position="1"/>
        <end position="27"/>
    </location>
</feature>
<dbReference type="OrthoDB" id="1293114at2759"/>
<keyword evidence="13" id="KW-1185">Reference proteome</keyword>
<dbReference type="Pfam" id="PF00332">
    <property type="entry name" value="Glyco_hydro_17"/>
    <property type="match status" value="1"/>
</dbReference>
<dbReference type="InterPro" id="IPR044965">
    <property type="entry name" value="Glyco_hydro_17_plant"/>
</dbReference>
<dbReference type="GO" id="GO:0042973">
    <property type="term" value="F:glucan endo-1,3-beta-D-glucosidase activity"/>
    <property type="evidence" value="ECO:0007669"/>
    <property type="project" value="UniProtKB-EC"/>
</dbReference>
<dbReference type="PANTHER" id="PTHR32227">
    <property type="entry name" value="GLUCAN ENDO-1,3-BETA-GLUCOSIDASE BG1-RELATED-RELATED"/>
    <property type="match status" value="1"/>
</dbReference>
<evidence type="ECO:0000256" key="7">
    <source>
        <dbReference type="ARBA" id="ARBA00033417"/>
    </source>
</evidence>
<evidence type="ECO:0000256" key="1">
    <source>
        <dbReference type="ARBA" id="ARBA00000382"/>
    </source>
</evidence>
<gene>
    <name evidence="12" type="ORF">TorRG33x02_169590</name>
</gene>